<feature type="region of interest" description="Disordered" evidence="1">
    <location>
        <begin position="1"/>
        <end position="24"/>
    </location>
</feature>
<dbReference type="Proteomes" id="UP000601435">
    <property type="component" value="Unassembled WGS sequence"/>
</dbReference>
<gene>
    <name evidence="2" type="ORF">SNEC2469_LOCUS28259</name>
</gene>
<feature type="compositionally biased region" description="Basic and acidic residues" evidence="1">
    <location>
        <begin position="990"/>
        <end position="1004"/>
    </location>
</feature>
<accession>A0A813AKP9</accession>
<evidence type="ECO:0000313" key="3">
    <source>
        <dbReference type="Proteomes" id="UP000601435"/>
    </source>
</evidence>
<dbReference type="OrthoDB" id="410030at2759"/>
<dbReference type="AlphaFoldDB" id="A0A813AKP9"/>
<sequence>MDAPHGPFRDLKCKGRRRSTKMKSMKEVGLRGRREQYLPEPLNYEISRKVKASREQYLPKPLNYAINHKMKALNPTEHWAQEHNLGEELGRPTEGVMTDDTSSFQQLYLVVALAKANSVMGFDRPWPIDTEPVWWQNLLEEGFEMQRTGFCMWTLADRVEEQARARMDERYSIGIANWIDGWRMRWDEESQVGRAVRWGPINEQEYEEYVLHAENVLRKKWLEHTFPVACNNWALERYFAEFGLHGTPDGEHRRAREEEEEARNTRLSRSRTPQRRGQPSASSSRDATRGLLNRRNMEETEEMALVVKKFLLKKKDAKSFRRLVDNPEAWRSGPGVTVTTSTRGTEGVAATVGEGYEQRTETEAGSRRQGVWQCGNCGADRTMLRLDTDSDFEDETPMHMPGFLNEPTYSTVYETLQDKTPAEFQTMAAALSNFVGLVHSDLQAIVARVGHERGLPVSGPTEDTEEGTEARSTAEEADTSTGAACAPSTEPQEIEAEEIEVEIDEDEETLLMQTQAEAKARASGTPKNEAHRRLLQLRDWLEARWAEGHHVDDMVQAAMDHSQSLLRGSSDCARGREWFGLVQVVVPPIAHRGQGKVQWQWLTPCQREWVQDVGNEILQLIQAEKEEERASLMQRTLTKMTKESSANPPIAANLHAELQRMPEQFAQKAARELLSRLRAASMTGADWGQIEAVLVAHSLIEVDEASGPTCALNLREWTNQWYQEVLSRRPASGNGASSSHEAVPVQPQAEAGQDPEVEARASEEEAQARADEELYKWHVRSAAREARREDRAAVLAHMGWSVTRTRRQWMDVVLHNGREEHKITVPVQDKETLKLQITPYETVGVEYRYQGVLQDPEVARRQLQNNMEEQYKQEVEREESSAKRRRGFNTEDPDIQPHYHMWEQGQLTWRELVDRVGEDAASFIKAAAEVDLKDLETQVEVAPTQLYEAEGHGHHAAGGNPDEAETLLLEGQWGESDASTVEMDGAGDVAESRERGRDMPAPRE</sequence>
<feature type="region of interest" description="Disordered" evidence="1">
    <location>
        <begin position="951"/>
        <end position="1004"/>
    </location>
</feature>
<evidence type="ECO:0000256" key="1">
    <source>
        <dbReference type="SAM" id="MobiDB-lite"/>
    </source>
</evidence>
<name>A0A813AKP9_9DINO</name>
<dbReference type="EMBL" id="CAJNJA010061019">
    <property type="protein sequence ID" value="CAE7872476.1"/>
    <property type="molecule type" value="Genomic_DNA"/>
</dbReference>
<feature type="compositionally biased region" description="Basic and acidic residues" evidence="1">
    <location>
        <begin position="757"/>
        <end position="768"/>
    </location>
</feature>
<feature type="compositionally biased region" description="Basic residues" evidence="1">
    <location>
        <begin position="14"/>
        <end position="23"/>
    </location>
</feature>
<evidence type="ECO:0000313" key="2">
    <source>
        <dbReference type="EMBL" id="CAE7872476.1"/>
    </source>
</evidence>
<feature type="region of interest" description="Disordered" evidence="1">
    <location>
        <begin position="248"/>
        <end position="296"/>
    </location>
</feature>
<feature type="compositionally biased region" description="Basic and acidic residues" evidence="1">
    <location>
        <begin position="248"/>
        <end position="257"/>
    </location>
</feature>
<organism evidence="2 3">
    <name type="scientific">Symbiodinium necroappetens</name>
    <dbReference type="NCBI Taxonomy" id="1628268"/>
    <lineage>
        <taxon>Eukaryota</taxon>
        <taxon>Sar</taxon>
        <taxon>Alveolata</taxon>
        <taxon>Dinophyceae</taxon>
        <taxon>Suessiales</taxon>
        <taxon>Symbiodiniaceae</taxon>
        <taxon>Symbiodinium</taxon>
    </lineage>
</organism>
<protein>
    <submittedName>
        <fullName evidence="2">Uncharacterized protein</fullName>
    </submittedName>
</protein>
<feature type="region of interest" description="Disordered" evidence="1">
    <location>
        <begin position="728"/>
        <end position="768"/>
    </location>
</feature>
<comment type="caution">
    <text evidence="2">The sequence shown here is derived from an EMBL/GenBank/DDBJ whole genome shotgun (WGS) entry which is preliminary data.</text>
</comment>
<feature type="region of interest" description="Disordered" evidence="1">
    <location>
        <begin position="870"/>
        <end position="896"/>
    </location>
</feature>
<feature type="compositionally biased region" description="Basic and acidic residues" evidence="1">
    <location>
        <begin position="870"/>
        <end position="882"/>
    </location>
</feature>
<feature type="compositionally biased region" description="Polar residues" evidence="1">
    <location>
        <begin position="275"/>
        <end position="285"/>
    </location>
</feature>
<reference evidence="2" key="1">
    <citation type="submission" date="2021-02" db="EMBL/GenBank/DDBJ databases">
        <authorList>
            <person name="Dougan E. K."/>
            <person name="Rhodes N."/>
            <person name="Thang M."/>
            <person name="Chan C."/>
        </authorList>
    </citation>
    <scope>NUCLEOTIDE SEQUENCE</scope>
</reference>
<keyword evidence="3" id="KW-1185">Reference proteome</keyword>
<feature type="region of interest" description="Disordered" evidence="1">
    <location>
        <begin position="453"/>
        <end position="494"/>
    </location>
</feature>
<proteinExistence type="predicted"/>